<reference evidence="2" key="1">
    <citation type="journal article" date="2019" name="Sci. Rep.">
        <title>Draft genome of Tanacetum cinerariifolium, the natural source of mosquito coil.</title>
        <authorList>
            <person name="Yamashiro T."/>
            <person name="Shiraishi A."/>
            <person name="Satake H."/>
            <person name="Nakayama K."/>
        </authorList>
    </citation>
    <scope>NUCLEOTIDE SEQUENCE</scope>
</reference>
<dbReference type="GO" id="GO:0003964">
    <property type="term" value="F:RNA-directed DNA polymerase activity"/>
    <property type="evidence" value="ECO:0007669"/>
    <property type="project" value="UniProtKB-KW"/>
</dbReference>
<feature type="region of interest" description="Disordered" evidence="1">
    <location>
        <begin position="35"/>
        <end position="142"/>
    </location>
</feature>
<feature type="compositionally biased region" description="Acidic residues" evidence="1">
    <location>
        <begin position="88"/>
        <end position="105"/>
    </location>
</feature>
<evidence type="ECO:0000256" key="1">
    <source>
        <dbReference type="SAM" id="MobiDB-lite"/>
    </source>
</evidence>
<keyword evidence="2" id="KW-0695">RNA-directed DNA polymerase</keyword>
<dbReference type="AlphaFoldDB" id="A0A6L2J2V0"/>
<protein>
    <submittedName>
        <fullName evidence="2">Reverse transcriptase domain-containing protein</fullName>
    </submittedName>
</protein>
<comment type="caution">
    <text evidence="2">The sequence shown here is derived from an EMBL/GenBank/DDBJ whole genome shotgun (WGS) entry which is preliminary data.</text>
</comment>
<keyword evidence="2" id="KW-0808">Transferase</keyword>
<feature type="compositionally biased region" description="Basic and acidic residues" evidence="1">
    <location>
        <begin position="35"/>
        <end position="58"/>
    </location>
</feature>
<feature type="compositionally biased region" description="Basic and acidic residues" evidence="1">
    <location>
        <begin position="106"/>
        <end position="115"/>
    </location>
</feature>
<organism evidence="2">
    <name type="scientific">Tanacetum cinerariifolium</name>
    <name type="common">Dalmatian daisy</name>
    <name type="synonym">Chrysanthemum cinerariifolium</name>
    <dbReference type="NCBI Taxonomy" id="118510"/>
    <lineage>
        <taxon>Eukaryota</taxon>
        <taxon>Viridiplantae</taxon>
        <taxon>Streptophyta</taxon>
        <taxon>Embryophyta</taxon>
        <taxon>Tracheophyta</taxon>
        <taxon>Spermatophyta</taxon>
        <taxon>Magnoliopsida</taxon>
        <taxon>eudicotyledons</taxon>
        <taxon>Gunneridae</taxon>
        <taxon>Pentapetalae</taxon>
        <taxon>asterids</taxon>
        <taxon>campanulids</taxon>
        <taxon>Asterales</taxon>
        <taxon>Asteraceae</taxon>
        <taxon>Asteroideae</taxon>
        <taxon>Anthemideae</taxon>
        <taxon>Anthemidinae</taxon>
        <taxon>Tanacetum</taxon>
    </lineage>
</organism>
<feature type="compositionally biased region" description="Acidic residues" evidence="1">
    <location>
        <begin position="116"/>
        <end position="128"/>
    </location>
</feature>
<evidence type="ECO:0000313" key="2">
    <source>
        <dbReference type="EMBL" id="GEU31348.1"/>
    </source>
</evidence>
<sequence length="593" mass="67041">MSISFDSDGPSWGIPLVNADPMELDKNVHVYVLEPEHPEYHAPSDDDIQVKDQPHADDASPTAESPGYIANSDSMEEDDDEDPKKDLEEDPSEEHEPEDDDEDPKEDLNKEHEPEDSNETEPFEEDETAVTPPPPRHHGARISVRPQTPMAASTQALIDAFVARSSPFPLPPTSPAYDQEPLGHMAAMIRMRDGIPKEDMPPRRRFVFTAPPPGCDVAESFVAAARAPRSQYDFFDTIKAGQGLIHSPGHDTQTIARAADRAEEVGYVRGLQASKRRMMSSIEEVNLRAYLSFEARNNALLARLEILETHVSRMEWQRQSAEDLAVTQMMRIHALEARARTDTVEDADSSCAALTWWNGHVRTLGHDASYAMTWGTLKKKITDKYCPKGEKVKKGIVELFFVETEYQLADMFTKALPKDRFKYLVKRIELLNNDPSSSPLPPKELNVKEIKTVKSSIDEPPKLELKELSSHLEYAFLEGTNNLPVIISKELKDEEKSALLKVLRSHKWAIAWKISNIKGIDPRFFTHKILMEDDFKPMVQHQRRVNLKIYKVIKKEVIKLLDAGLIYPISDSPWVSPVHCMPKKGGMTVVENE</sequence>
<dbReference type="InterPro" id="IPR043502">
    <property type="entry name" value="DNA/RNA_pol_sf"/>
</dbReference>
<gene>
    <name evidence="2" type="ORF">Tci_003326</name>
</gene>
<dbReference type="Gene3D" id="3.10.10.10">
    <property type="entry name" value="HIV Type 1 Reverse Transcriptase, subunit A, domain 1"/>
    <property type="match status" value="1"/>
</dbReference>
<dbReference type="EMBL" id="BKCJ010000242">
    <property type="protein sequence ID" value="GEU31348.1"/>
    <property type="molecule type" value="Genomic_DNA"/>
</dbReference>
<accession>A0A6L2J2V0</accession>
<proteinExistence type="predicted"/>
<dbReference type="SUPFAM" id="SSF56672">
    <property type="entry name" value="DNA/RNA polymerases"/>
    <property type="match status" value="1"/>
</dbReference>
<keyword evidence="2" id="KW-0548">Nucleotidyltransferase</keyword>
<name>A0A6L2J2V0_TANCI</name>